<name>A0A7S1L4I5_NEODS</name>
<keyword evidence="1" id="KW-1133">Transmembrane helix</keyword>
<reference evidence="3" key="1">
    <citation type="submission" date="2021-01" db="EMBL/GenBank/DDBJ databases">
        <authorList>
            <person name="Corre E."/>
            <person name="Pelletier E."/>
            <person name="Niang G."/>
            <person name="Scheremetjew M."/>
            <person name="Finn R."/>
            <person name="Kale V."/>
            <person name="Holt S."/>
            <person name="Cochrane G."/>
            <person name="Meng A."/>
            <person name="Brown T."/>
            <person name="Cohen L."/>
        </authorList>
    </citation>
    <scope>NUCLEOTIDE SEQUENCE</scope>
    <source>
        <strain evidence="3">CCAP 1951/1</strain>
    </source>
</reference>
<gene>
    <name evidence="3" type="ORF">NDES1114_LOCUS3530</name>
</gene>
<proteinExistence type="predicted"/>
<feature type="transmembrane region" description="Helical" evidence="1">
    <location>
        <begin position="160"/>
        <end position="179"/>
    </location>
</feature>
<protein>
    <submittedName>
        <fullName evidence="3">Uncharacterized protein</fullName>
    </submittedName>
</protein>
<evidence type="ECO:0000256" key="2">
    <source>
        <dbReference type="SAM" id="SignalP"/>
    </source>
</evidence>
<evidence type="ECO:0000256" key="1">
    <source>
        <dbReference type="SAM" id="Phobius"/>
    </source>
</evidence>
<organism evidence="3">
    <name type="scientific">Neobodo designis</name>
    <name type="common">Flagellated protozoan</name>
    <name type="synonym">Bodo designis</name>
    <dbReference type="NCBI Taxonomy" id="312471"/>
    <lineage>
        <taxon>Eukaryota</taxon>
        <taxon>Discoba</taxon>
        <taxon>Euglenozoa</taxon>
        <taxon>Kinetoplastea</taxon>
        <taxon>Metakinetoplastina</taxon>
        <taxon>Neobodonida</taxon>
        <taxon>Neobodo</taxon>
    </lineage>
</organism>
<feature type="chain" id="PRO_5031168360" evidence="2">
    <location>
        <begin position="21"/>
        <end position="181"/>
    </location>
</feature>
<evidence type="ECO:0000313" key="3">
    <source>
        <dbReference type="EMBL" id="CAD9094205.1"/>
    </source>
</evidence>
<feature type="signal peptide" evidence="2">
    <location>
        <begin position="1"/>
        <end position="20"/>
    </location>
</feature>
<keyword evidence="2" id="KW-0732">Signal</keyword>
<accession>A0A7S1L4I5</accession>
<keyword evidence="1" id="KW-0472">Membrane</keyword>
<dbReference type="EMBL" id="HBGF01005189">
    <property type="protein sequence ID" value="CAD9094205.1"/>
    <property type="molecule type" value="Transcribed_RNA"/>
</dbReference>
<sequence length="181" mass="18603">MRIVPTVLLLLCGMSAVALACSCINPGDTGSARAQYALENFDFVFLANVGDIADTGSVDANNVVRNATLTITDIFKAPASAALSVGATLATSTDLTCCLCGYNVSAAQHLISIYRAAEGPPYSLSSCSVNCAVGSSTWCSDTVAALQPPSQKTSPATHSFMYAVPGAVTMLLMLAAVFYTA</sequence>
<dbReference type="AlphaFoldDB" id="A0A7S1L4I5"/>
<dbReference type="PROSITE" id="PS51257">
    <property type="entry name" value="PROKAR_LIPOPROTEIN"/>
    <property type="match status" value="1"/>
</dbReference>
<keyword evidence="1" id="KW-0812">Transmembrane</keyword>